<evidence type="ECO:0000313" key="14">
    <source>
        <dbReference type="Proteomes" id="UP000092247"/>
    </source>
</evidence>
<gene>
    <name evidence="13" type="ORF">AYY17_02480</name>
</gene>
<dbReference type="Pfam" id="PF25876">
    <property type="entry name" value="HH_MFP_RND"/>
    <property type="match status" value="1"/>
</dbReference>
<dbReference type="Gene3D" id="2.40.50.100">
    <property type="match status" value="1"/>
</dbReference>
<evidence type="ECO:0000256" key="5">
    <source>
        <dbReference type="ARBA" id="ARBA00022519"/>
    </source>
</evidence>
<comment type="caution">
    <text evidence="13">The sequence shown here is derived from an EMBL/GenBank/DDBJ whole genome shotgun (WGS) entry which is preliminary data.</text>
</comment>
<dbReference type="Pfam" id="PF25967">
    <property type="entry name" value="RND-MFP_C"/>
    <property type="match status" value="1"/>
</dbReference>
<dbReference type="NCBIfam" id="NF008589">
    <property type="entry name" value="PRK11556.1"/>
    <property type="match status" value="1"/>
</dbReference>
<comment type="subcellular location">
    <subcellularLocation>
        <location evidence="1">Cell membrane</location>
    </subcellularLocation>
</comment>
<feature type="domain" description="Multidrug resistance protein MdtA-like beta-barrel" evidence="11">
    <location>
        <begin position="234"/>
        <end position="317"/>
    </location>
</feature>
<dbReference type="PANTHER" id="PTHR30469">
    <property type="entry name" value="MULTIDRUG RESISTANCE PROTEIN MDTA"/>
    <property type="match status" value="1"/>
</dbReference>
<evidence type="ECO:0000256" key="1">
    <source>
        <dbReference type="ARBA" id="ARBA00004236"/>
    </source>
</evidence>
<organism evidence="13 14">
    <name type="scientific">Morganella psychrotolerans</name>
    <dbReference type="NCBI Taxonomy" id="368603"/>
    <lineage>
        <taxon>Bacteria</taxon>
        <taxon>Pseudomonadati</taxon>
        <taxon>Pseudomonadota</taxon>
        <taxon>Gammaproteobacteria</taxon>
        <taxon>Enterobacterales</taxon>
        <taxon>Morganellaceae</taxon>
        <taxon>Morganella</taxon>
    </lineage>
</organism>
<evidence type="ECO:0000256" key="6">
    <source>
        <dbReference type="ARBA" id="ARBA00023136"/>
    </source>
</evidence>
<dbReference type="InterPro" id="IPR058626">
    <property type="entry name" value="MdtA-like_b-barrel"/>
</dbReference>
<feature type="domain" description="Multidrug resistance protein MdtA-like barrel-sandwich hybrid" evidence="10">
    <location>
        <begin position="87"/>
        <end position="229"/>
    </location>
</feature>
<keyword evidence="8" id="KW-1133">Transmembrane helix</keyword>
<evidence type="ECO:0000259" key="10">
    <source>
        <dbReference type="Pfam" id="PF25917"/>
    </source>
</evidence>
<evidence type="ECO:0000256" key="4">
    <source>
        <dbReference type="ARBA" id="ARBA00022475"/>
    </source>
</evidence>
<evidence type="ECO:0000313" key="13">
    <source>
        <dbReference type="EMBL" id="OBU11606.1"/>
    </source>
</evidence>
<evidence type="ECO:0000259" key="9">
    <source>
        <dbReference type="Pfam" id="PF25876"/>
    </source>
</evidence>
<dbReference type="InterPro" id="IPR006143">
    <property type="entry name" value="RND_pump_MFP"/>
</dbReference>
<evidence type="ECO:0000259" key="11">
    <source>
        <dbReference type="Pfam" id="PF25944"/>
    </source>
</evidence>
<dbReference type="GO" id="GO:0015562">
    <property type="term" value="F:efflux transmembrane transporter activity"/>
    <property type="evidence" value="ECO:0007669"/>
    <property type="project" value="TreeGrafter"/>
</dbReference>
<proteinExistence type="inferred from homology"/>
<dbReference type="STRING" id="368603.AYY16_06040"/>
<feature type="transmembrane region" description="Helical" evidence="8">
    <location>
        <begin position="12"/>
        <end position="31"/>
    </location>
</feature>
<dbReference type="Gene3D" id="2.40.420.20">
    <property type="match status" value="1"/>
</dbReference>
<name>A0A1B8HQ60_9GAMM</name>
<dbReference type="AlphaFoldDB" id="A0A1B8HQ60"/>
<dbReference type="InterPro" id="IPR058627">
    <property type="entry name" value="MdtA-like_C"/>
</dbReference>
<evidence type="ECO:0000256" key="3">
    <source>
        <dbReference type="ARBA" id="ARBA00022448"/>
    </source>
</evidence>
<dbReference type="InterPro" id="IPR058625">
    <property type="entry name" value="MdtA-like_BSH"/>
</dbReference>
<evidence type="ECO:0000256" key="8">
    <source>
        <dbReference type="SAM" id="Phobius"/>
    </source>
</evidence>
<dbReference type="Gene3D" id="1.10.287.470">
    <property type="entry name" value="Helix hairpin bin"/>
    <property type="match status" value="1"/>
</dbReference>
<dbReference type="Pfam" id="PF25944">
    <property type="entry name" value="Beta-barrel_RND"/>
    <property type="match status" value="1"/>
</dbReference>
<feature type="region of interest" description="Disordered" evidence="7">
    <location>
        <begin position="35"/>
        <end position="68"/>
    </location>
</feature>
<dbReference type="SUPFAM" id="SSF111369">
    <property type="entry name" value="HlyD-like secretion proteins"/>
    <property type="match status" value="1"/>
</dbReference>
<keyword evidence="3" id="KW-0813">Transport</keyword>
<accession>A0A1B8HQ60</accession>
<dbReference type="InterPro" id="IPR058624">
    <property type="entry name" value="MdtA-like_HH"/>
</dbReference>
<evidence type="ECO:0000256" key="2">
    <source>
        <dbReference type="ARBA" id="ARBA00009477"/>
    </source>
</evidence>
<keyword evidence="5" id="KW-0997">Cell inner membrane</keyword>
<reference evidence="13 14" key="1">
    <citation type="submission" date="2016-06" db="EMBL/GenBank/DDBJ databases">
        <authorList>
            <person name="Kjaerup R.B."/>
            <person name="Dalgaard T.S."/>
            <person name="Juul-Madsen H.R."/>
        </authorList>
    </citation>
    <scope>NUCLEOTIDE SEQUENCE [LARGE SCALE GENOMIC DNA]</scope>
    <source>
        <strain evidence="13 14">GCSL-Mp3</strain>
    </source>
</reference>
<dbReference type="Proteomes" id="UP000092247">
    <property type="component" value="Unassembled WGS sequence"/>
</dbReference>
<dbReference type="Pfam" id="PF25917">
    <property type="entry name" value="BSH_RND"/>
    <property type="match status" value="1"/>
</dbReference>
<evidence type="ECO:0000259" key="12">
    <source>
        <dbReference type="Pfam" id="PF25967"/>
    </source>
</evidence>
<dbReference type="EMBL" id="LZEX01000001">
    <property type="protein sequence ID" value="OBU11606.1"/>
    <property type="molecule type" value="Genomic_DNA"/>
</dbReference>
<dbReference type="GO" id="GO:1990281">
    <property type="term" value="C:efflux pump complex"/>
    <property type="evidence" value="ECO:0007669"/>
    <property type="project" value="TreeGrafter"/>
</dbReference>
<dbReference type="Gene3D" id="2.40.30.170">
    <property type="match status" value="1"/>
</dbReference>
<evidence type="ECO:0000256" key="7">
    <source>
        <dbReference type="SAM" id="MobiDB-lite"/>
    </source>
</evidence>
<sequence>MNNVQKRKKRVGIMIAVILLGTAIYSTYRYFQPQPPAAPAAQGKRGTASGTSNRPGRPPLAPVQVAKATSETIPRTLSALGTVQAANSVTITSRVEGQLMKIHFTEGQKVNAGDLLFTIDPRPFEIQLAQAQAQLAKDKATLVNSRRDLSRYQKLAATHVISQQELDTQQALVKSGEAGIQVDQAAVDNAKLQLTYSRITAPVSGKAGLRQVDTGNFITAGTAMPLVVINQTTPADVLFTVPENDIALIRMAQRDIPQLAVVARNKDNSIKLAQGTLLTLDNQIDPATGTIKAKARFANEDDLLFPNQFVNVLLQVGQLQDAVVIPDAALQMGTEGHYVWLLGADNTVRKQIVDVALQTPERVVISRGVAIGDTLVTDGTDRLTDGAQVEVISPEKTAKTKKSAAGDNI</sequence>
<feature type="domain" description="Multidrug resistance protein MdtA-like alpha-helical hairpin" evidence="9">
    <location>
        <begin position="127"/>
        <end position="197"/>
    </location>
</feature>
<comment type="similarity">
    <text evidence="2">Belongs to the membrane fusion protein (MFP) (TC 8.A.1) family.</text>
</comment>
<keyword evidence="8" id="KW-0812">Transmembrane</keyword>
<dbReference type="NCBIfam" id="TIGR01730">
    <property type="entry name" value="RND_mfp"/>
    <property type="match status" value="1"/>
</dbReference>
<protein>
    <submittedName>
        <fullName evidence="13">Multidrug transporter subunit MdtA</fullName>
    </submittedName>
</protein>
<feature type="domain" description="Multidrug resistance protein MdtA-like C-terminal permuted SH3" evidence="12">
    <location>
        <begin position="321"/>
        <end position="382"/>
    </location>
</feature>
<keyword evidence="6 8" id="KW-0472">Membrane</keyword>
<keyword evidence="4" id="KW-1003">Cell membrane</keyword>
<dbReference type="PANTHER" id="PTHR30469:SF12">
    <property type="entry name" value="MULTIDRUG RESISTANCE PROTEIN MDTA"/>
    <property type="match status" value="1"/>
</dbReference>
<dbReference type="RefSeq" id="WP_067421003.1">
    <property type="nucleotide sequence ID" value="NZ_LZEX01000001.1"/>
</dbReference>